<evidence type="ECO:0000259" key="5">
    <source>
        <dbReference type="Pfam" id="PF21036"/>
    </source>
</evidence>
<dbReference type="InterPro" id="IPR048284">
    <property type="entry name" value="EryCIII-like_N"/>
</dbReference>
<keyword evidence="7" id="KW-1185">Reference proteome</keyword>
<sequence>MRILFIAPPALRSHLYLQVPLVWALRGEGHEVAVAVHPDLEDARASIGLAGPTVGIDMLETLGRIDAHEPAHTQTDGPAPHQQDYAAADPRAELEYLNTHFLSQLCEPRLLADLVEFGRQWRPDLIVWDQLCYAGGALASILDVPHVRLLFGTDGIGQLVQASGAGYDAVHAWLDPHIERYGGRPAADRATGRFSIDTMPPWTWRPEGDYLPMRHLAYNGPSTWAPELFRRPERPLVLITLGLSHEQAGVAHASSTALLDGVAGLDADVIATVSDDPGTAVPPNVTLTRFVPLNAMLPHCAALVHQGGSGTFAAAYEAGTPQLVVPSTYWSDRWFGPVAQTRAIVDEGAGEFVADSDHLDAERLHRSLQRVLKDTTYADNAARLRTLYQAVPSPNATATRLAELAGTSS</sequence>
<keyword evidence="3 6" id="KW-0808">Transferase</keyword>
<evidence type="ECO:0000256" key="3">
    <source>
        <dbReference type="ARBA" id="ARBA00022679"/>
    </source>
</evidence>
<dbReference type="GO" id="GO:0017000">
    <property type="term" value="P:antibiotic biosynthetic process"/>
    <property type="evidence" value="ECO:0007669"/>
    <property type="project" value="UniProtKB-ARBA"/>
</dbReference>
<dbReference type="InterPro" id="IPR010610">
    <property type="entry name" value="EryCIII-like_C"/>
</dbReference>
<evidence type="ECO:0000256" key="1">
    <source>
        <dbReference type="ARBA" id="ARBA00006962"/>
    </source>
</evidence>
<dbReference type="RefSeq" id="WP_123813240.1">
    <property type="nucleotide sequence ID" value="NZ_RKQZ01000001.1"/>
</dbReference>
<protein>
    <submittedName>
        <fullName evidence="6">L-2-deoxyfucosyltransferase</fullName>
    </submittedName>
</protein>
<feature type="domain" description="Erythromycin biosynthesis protein CIII-like C-terminal" evidence="4">
    <location>
        <begin position="257"/>
        <end position="404"/>
    </location>
</feature>
<dbReference type="Gene3D" id="3.40.50.2000">
    <property type="entry name" value="Glycogen Phosphorylase B"/>
    <property type="match status" value="2"/>
</dbReference>
<comment type="similarity">
    <text evidence="1">Belongs to the glycosyltransferase 28 family.</text>
</comment>
<evidence type="ECO:0000256" key="2">
    <source>
        <dbReference type="ARBA" id="ARBA00022676"/>
    </source>
</evidence>
<proteinExistence type="inferred from homology"/>
<name>A0A3N4ZGN6_9MICO</name>
<reference evidence="6 7" key="1">
    <citation type="submission" date="2018-11" db="EMBL/GenBank/DDBJ databases">
        <title>Sequencing the genomes of 1000 actinobacteria strains.</title>
        <authorList>
            <person name="Klenk H.-P."/>
        </authorList>
    </citation>
    <scope>NUCLEOTIDE SEQUENCE [LARGE SCALE GENOMIC DNA]</scope>
    <source>
        <strain evidence="6 7">DSM 15700</strain>
    </source>
</reference>
<evidence type="ECO:0000313" key="7">
    <source>
        <dbReference type="Proteomes" id="UP000280501"/>
    </source>
</evidence>
<dbReference type="GO" id="GO:0016758">
    <property type="term" value="F:hexosyltransferase activity"/>
    <property type="evidence" value="ECO:0007669"/>
    <property type="project" value="UniProtKB-ARBA"/>
</dbReference>
<gene>
    <name evidence="6" type="ORF">EDD34_0591</name>
</gene>
<dbReference type="GO" id="GO:0008194">
    <property type="term" value="F:UDP-glycosyltransferase activity"/>
    <property type="evidence" value="ECO:0007669"/>
    <property type="project" value="InterPro"/>
</dbReference>
<dbReference type="CDD" id="cd03784">
    <property type="entry name" value="GT1_Gtf-like"/>
    <property type="match status" value="1"/>
</dbReference>
<evidence type="ECO:0000259" key="4">
    <source>
        <dbReference type="Pfam" id="PF06722"/>
    </source>
</evidence>
<dbReference type="InterPro" id="IPR050426">
    <property type="entry name" value="Glycosyltransferase_28"/>
</dbReference>
<feature type="domain" description="Erythromycin biosynthesis protein CIII-like N-terminal" evidence="5">
    <location>
        <begin position="23"/>
        <end position="242"/>
    </location>
</feature>
<dbReference type="PANTHER" id="PTHR48050:SF13">
    <property type="entry name" value="STEROL 3-BETA-GLUCOSYLTRANSFERASE UGT80A2"/>
    <property type="match status" value="1"/>
</dbReference>
<dbReference type="SUPFAM" id="SSF53756">
    <property type="entry name" value="UDP-Glycosyltransferase/glycogen phosphorylase"/>
    <property type="match status" value="1"/>
</dbReference>
<dbReference type="OrthoDB" id="6620093at2"/>
<dbReference type="Proteomes" id="UP000280501">
    <property type="component" value="Unassembled WGS sequence"/>
</dbReference>
<comment type="caution">
    <text evidence="6">The sequence shown here is derived from an EMBL/GenBank/DDBJ whole genome shotgun (WGS) entry which is preliminary data.</text>
</comment>
<evidence type="ECO:0000313" key="6">
    <source>
        <dbReference type="EMBL" id="RPF20015.1"/>
    </source>
</evidence>
<dbReference type="Pfam" id="PF21036">
    <property type="entry name" value="EryCIII-like_N"/>
    <property type="match status" value="1"/>
</dbReference>
<dbReference type="InterPro" id="IPR002213">
    <property type="entry name" value="UDP_glucos_trans"/>
</dbReference>
<accession>A0A3N4ZGN6</accession>
<organism evidence="6 7">
    <name type="scientific">Myceligenerans xiligouense</name>
    <dbReference type="NCBI Taxonomy" id="253184"/>
    <lineage>
        <taxon>Bacteria</taxon>
        <taxon>Bacillati</taxon>
        <taxon>Actinomycetota</taxon>
        <taxon>Actinomycetes</taxon>
        <taxon>Micrococcales</taxon>
        <taxon>Promicromonosporaceae</taxon>
        <taxon>Myceligenerans</taxon>
    </lineage>
</organism>
<dbReference type="AlphaFoldDB" id="A0A3N4ZGN6"/>
<dbReference type="EMBL" id="RKQZ01000001">
    <property type="protein sequence ID" value="RPF20015.1"/>
    <property type="molecule type" value="Genomic_DNA"/>
</dbReference>
<dbReference type="Pfam" id="PF06722">
    <property type="entry name" value="EryCIII-like_C"/>
    <property type="match status" value="1"/>
</dbReference>
<dbReference type="PANTHER" id="PTHR48050">
    <property type="entry name" value="STEROL 3-BETA-GLUCOSYLTRANSFERASE"/>
    <property type="match status" value="1"/>
</dbReference>
<keyword evidence="2 6" id="KW-0328">Glycosyltransferase</keyword>